<gene>
    <name evidence="1" type="ORF">CMEL01_05897</name>
</gene>
<name>A0AAI9U6Q0_9PEZI</name>
<protein>
    <submittedName>
        <fullName evidence="1">Uncharacterized protein</fullName>
    </submittedName>
</protein>
<organism evidence="1 2">
    <name type="scientific">Colletotrichum melonis</name>
    <dbReference type="NCBI Taxonomy" id="1209925"/>
    <lineage>
        <taxon>Eukaryota</taxon>
        <taxon>Fungi</taxon>
        <taxon>Dikarya</taxon>
        <taxon>Ascomycota</taxon>
        <taxon>Pezizomycotina</taxon>
        <taxon>Sordariomycetes</taxon>
        <taxon>Hypocreomycetidae</taxon>
        <taxon>Glomerellales</taxon>
        <taxon>Glomerellaceae</taxon>
        <taxon>Colletotrichum</taxon>
        <taxon>Colletotrichum acutatum species complex</taxon>
    </lineage>
</organism>
<dbReference type="AlphaFoldDB" id="A0AAI9U6Q0"/>
<dbReference type="Proteomes" id="UP001239795">
    <property type="component" value="Unassembled WGS sequence"/>
</dbReference>
<reference evidence="1 2" key="1">
    <citation type="submission" date="2016-10" db="EMBL/GenBank/DDBJ databases">
        <title>The genome sequence of Colletotrichum fioriniae PJ7.</title>
        <authorList>
            <person name="Baroncelli R."/>
        </authorList>
    </citation>
    <scope>NUCLEOTIDE SEQUENCE [LARGE SCALE GENOMIC DNA]</scope>
    <source>
        <strain evidence="1">Col 31</strain>
    </source>
</reference>
<proteinExistence type="predicted"/>
<sequence>MSGVTTAVADTNDRSLLAAFTRLGEWVLAPIYSTSVDATALWDYHVRIGGATGPDLTPTESARVRPLKSPRAVILLPLMVYIALGAS</sequence>
<dbReference type="EMBL" id="MLGG01000046">
    <property type="protein sequence ID" value="KAK1451323.1"/>
    <property type="molecule type" value="Genomic_DNA"/>
</dbReference>
<evidence type="ECO:0000313" key="2">
    <source>
        <dbReference type="Proteomes" id="UP001239795"/>
    </source>
</evidence>
<accession>A0AAI9U6Q0</accession>
<keyword evidence="2" id="KW-1185">Reference proteome</keyword>
<evidence type="ECO:0000313" key="1">
    <source>
        <dbReference type="EMBL" id="KAK1451323.1"/>
    </source>
</evidence>
<comment type="caution">
    <text evidence="1">The sequence shown here is derived from an EMBL/GenBank/DDBJ whole genome shotgun (WGS) entry which is preliminary data.</text>
</comment>